<feature type="region of interest" description="Disordered" evidence="1">
    <location>
        <begin position="327"/>
        <end position="405"/>
    </location>
</feature>
<evidence type="ECO:0000313" key="2">
    <source>
        <dbReference type="EMBL" id="PON43372.1"/>
    </source>
</evidence>
<proteinExistence type="predicted"/>
<organism evidence="2 3">
    <name type="scientific">Trema orientale</name>
    <name type="common">Charcoal tree</name>
    <name type="synonym">Celtis orientalis</name>
    <dbReference type="NCBI Taxonomy" id="63057"/>
    <lineage>
        <taxon>Eukaryota</taxon>
        <taxon>Viridiplantae</taxon>
        <taxon>Streptophyta</taxon>
        <taxon>Embryophyta</taxon>
        <taxon>Tracheophyta</taxon>
        <taxon>Spermatophyta</taxon>
        <taxon>Magnoliopsida</taxon>
        <taxon>eudicotyledons</taxon>
        <taxon>Gunneridae</taxon>
        <taxon>Pentapetalae</taxon>
        <taxon>rosids</taxon>
        <taxon>fabids</taxon>
        <taxon>Rosales</taxon>
        <taxon>Cannabaceae</taxon>
        <taxon>Trema</taxon>
    </lineage>
</organism>
<feature type="region of interest" description="Disordered" evidence="1">
    <location>
        <begin position="147"/>
        <end position="173"/>
    </location>
</feature>
<feature type="compositionally biased region" description="Basic and acidic residues" evidence="1">
    <location>
        <begin position="361"/>
        <end position="382"/>
    </location>
</feature>
<comment type="caution">
    <text evidence="2">The sequence shown here is derived from an EMBL/GenBank/DDBJ whole genome shotgun (WGS) entry which is preliminary data.</text>
</comment>
<sequence length="405" mass="44277">MKLSLRLQEDQWHHNRHDQTFHHPNPPLLTAKIPISIFNQPFLTSISTTPTATTTTSPASHLSFSLSSDFDSGPSLKFSYSPTSTTSPPFSLSLKSGLGLFGSANHSPLVFKAHFSFSSTNPTFSLHFKPQFGNFSLKKTTFSNPNGDLVSGSGSDRGVRLGSGSRSDNGLGDGFVPEGSSAWQELKLEPCSAKNGVADGDCKVGGFGVCSNGGGERALAWKESEKDGFLSGIAVMARTVLPVTKRVAVNMRWGVNFPSNLGSKMPYLTLNKIGIERVEEEKEEKEKRKKTSDESSVSDLELLKGMCFWMRRDLELLEKENREMKQSLEQMKSGVSGKRFRGGSDNGGKLMQLPSGENSSEFERWKDKKTVKEENGRRDSKKSATSQTSDLESELQKAIKAASAS</sequence>
<dbReference type="InParanoid" id="A0A2P5B3L0"/>
<dbReference type="PANTHER" id="PTHR34285">
    <property type="entry name" value="OS08G0510800 PROTEIN"/>
    <property type="match status" value="1"/>
</dbReference>
<reference evidence="3" key="1">
    <citation type="submission" date="2016-06" db="EMBL/GenBank/DDBJ databases">
        <title>Parallel loss of symbiosis genes in relatives of nitrogen-fixing non-legume Parasponia.</title>
        <authorList>
            <person name="Van Velzen R."/>
            <person name="Holmer R."/>
            <person name="Bu F."/>
            <person name="Rutten L."/>
            <person name="Van Zeijl A."/>
            <person name="Liu W."/>
            <person name="Santuari L."/>
            <person name="Cao Q."/>
            <person name="Sharma T."/>
            <person name="Shen D."/>
            <person name="Roswanjaya Y."/>
            <person name="Wardhani T."/>
            <person name="Kalhor M.S."/>
            <person name="Jansen J."/>
            <person name="Van den Hoogen J."/>
            <person name="Gungor B."/>
            <person name="Hartog M."/>
            <person name="Hontelez J."/>
            <person name="Verver J."/>
            <person name="Yang W.-C."/>
            <person name="Schijlen E."/>
            <person name="Repin R."/>
            <person name="Schilthuizen M."/>
            <person name="Schranz E."/>
            <person name="Heidstra R."/>
            <person name="Miyata K."/>
            <person name="Fedorova E."/>
            <person name="Kohlen W."/>
            <person name="Bisseling T."/>
            <person name="Smit S."/>
            <person name="Geurts R."/>
        </authorList>
    </citation>
    <scope>NUCLEOTIDE SEQUENCE [LARGE SCALE GENOMIC DNA]</scope>
    <source>
        <strain evidence="3">cv. RG33-2</strain>
    </source>
</reference>
<dbReference type="STRING" id="63057.A0A2P5B3L0"/>
<accession>A0A2P5B3L0</accession>
<dbReference type="OrthoDB" id="693868at2759"/>
<evidence type="ECO:0000256" key="1">
    <source>
        <dbReference type="SAM" id="MobiDB-lite"/>
    </source>
</evidence>
<protein>
    <submittedName>
        <fullName evidence="2">Uncharacterized protein</fullName>
    </submittedName>
</protein>
<name>A0A2P5B3L0_TREOI</name>
<dbReference type="PANTHER" id="PTHR34285:SF6">
    <property type="entry name" value="TRANSMEMBRANE PROTEIN"/>
    <property type="match status" value="1"/>
</dbReference>
<keyword evidence="3" id="KW-1185">Reference proteome</keyword>
<gene>
    <name evidence="2" type="ORF">TorRG33x02_333820</name>
</gene>
<dbReference type="EMBL" id="JXTC01000615">
    <property type="protein sequence ID" value="PON43372.1"/>
    <property type="molecule type" value="Genomic_DNA"/>
</dbReference>
<dbReference type="Proteomes" id="UP000237000">
    <property type="component" value="Unassembled WGS sequence"/>
</dbReference>
<evidence type="ECO:0000313" key="3">
    <source>
        <dbReference type="Proteomes" id="UP000237000"/>
    </source>
</evidence>
<dbReference type="AlphaFoldDB" id="A0A2P5B3L0"/>